<evidence type="ECO:0000313" key="2">
    <source>
        <dbReference type="Proteomes" id="UP001595823"/>
    </source>
</evidence>
<comment type="caution">
    <text evidence="1">The sequence shown here is derived from an EMBL/GenBank/DDBJ whole genome shotgun (WGS) entry which is preliminary data.</text>
</comment>
<name>A0ABV8TUC1_9ACTN</name>
<evidence type="ECO:0000313" key="1">
    <source>
        <dbReference type="EMBL" id="MFC4334085.1"/>
    </source>
</evidence>
<gene>
    <name evidence="1" type="ORF">ACFPET_02610</name>
</gene>
<dbReference type="RefSeq" id="WP_380617819.1">
    <property type="nucleotide sequence ID" value="NZ_JBHSDK010000002.1"/>
</dbReference>
<reference evidence="2" key="1">
    <citation type="journal article" date="2019" name="Int. J. Syst. Evol. Microbiol.">
        <title>The Global Catalogue of Microorganisms (GCM) 10K type strain sequencing project: providing services to taxonomists for standard genome sequencing and annotation.</title>
        <authorList>
            <consortium name="The Broad Institute Genomics Platform"/>
            <consortium name="The Broad Institute Genome Sequencing Center for Infectious Disease"/>
            <person name="Wu L."/>
            <person name="Ma J."/>
        </authorList>
    </citation>
    <scope>NUCLEOTIDE SEQUENCE [LARGE SCALE GENOMIC DNA]</scope>
    <source>
        <strain evidence="2">IBRC-M 10908</strain>
    </source>
</reference>
<organism evidence="1 2">
    <name type="scientific">Salininema proteolyticum</name>
    <dbReference type="NCBI Taxonomy" id="1607685"/>
    <lineage>
        <taxon>Bacteria</taxon>
        <taxon>Bacillati</taxon>
        <taxon>Actinomycetota</taxon>
        <taxon>Actinomycetes</taxon>
        <taxon>Glycomycetales</taxon>
        <taxon>Glycomycetaceae</taxon>
        <taxon>Salininema</taxon>
    </lineage>
</organism>
<keyword evidence="2" id="KW-1185">Reference proteome</keyword>
<protein>
    <submittedName>
        <fullName evidence="1">DUF5403 family protein</fullName>
    </submittedName>
</protein>
<proteinExistence type="predicted"/>
<dbReference type="EMBL" id="JBHSDK010000002">
    <property type="protein sequence ID" value="MFC4334085.1"/>
    <property type="molecule type" value="Genomic_DNA"/>
</dbReference>
<sequence length="136" mass="15515">MSEPELYKAIGGKKLEKYIAYLPGVGEAMDSHVFEAKARADAELVEHRFQGHARVFTKKAKLDRYLVLDDSRGLDAAMSIEFGRKESRDPETGEVLITEMEGLFILHKAMGLARPDKRRGKVDVDPDVVKEKWRRR</sequence>
<dbReference type="Proteomes" id="UP001595823">
    <property type="component" value="Unassembled WGS sequence"/>
</dbReference>
<dbReference type="Pfam" id="PF17395">
    <property type="entry name" value="DUF5403"/>
    <property type="match status" value="1"/>
</dbReference>
<accession>A0ABV8TUC1</accession>
<dbReference type="InterPro" id="IPR039452">
    <property type="entry name" value="DUF5403"/>
</dbReference>